<name>A0A3N5BK92_9BACL</name>
<dbReference type="GO" id="GO:0005975">
    <property type="term" value="P:carbohydrate metabolic process"/>
    <property type="evidence" value="ECO:0007669"/>
    <property type="project" value="InterPro"/>
</dbReference>
<dbReference type="SUPFAM" id="SSF48208">
    <property type="entry name" value="Six-hairpin glycosidases"/>
    <property type="match status" value="1"/>
</dbReference>
<dbReference type="InterPro" id="IPR008928">
    <property type="entry name" value="6-hairpin_glycosidase_sf"/>
</dbReference>
<comment type="caution">
    <text evidence="1">The sequence shown here is derived from an EMBL/GenBank/DDBJ whole genome shotgun (WGS) entry which is preliminary data.</text>
</comment>
<accession>A0A3N5BK92</accession>
<reference evidence="1 2" key="1">
    <citation type="submission" date="2018-11" db="EMBL/GenBank/DDBJ databases">
        <title>Genomic Encyclopedia of Type Strains, Phase IV (KMG-IV): sequencing the most valuable type-strain genomes for metagenomic binning, comparative biology and taxonomic classification.</title>
        <authorList>
            <person name="Goeker M."/>
        </authorList>
    </citation>
    <scope>NUCLEOTIDE SEQUENCE [LARGE SCALE GENOMIC DNA]</scope>
    <source>
        <strain evidence="1 2">DSM 29158</strain>
    </source>
</reference>
<sequence length="341" mass="40984">MDLKEKVKYEILHPENWRDPYDTEKFNNRYVRGVIKRFLNYYPNILYKFKILKSHSWDENYILLGIAALNLQMEEEVDKVLNILTKKKQWGLPIVWHSRKYKFPIDSLMSTTTSECILFLCEVARHYPNKLEKSYLKQVGHNLLNTLNKVYINKTEYIYSYTKYDNYNVINSNLLVAAALRELYKITNESLFFKESKYIEKVIIKQIPKKGFIPYFVSGNEQSADSYHQLFCMRSLYILENNNYENTCEYFEDNFINQHGVLFKVNHNVYDLQGLSESLRYYGITKNTEMFHSMKSLLSNYKKNDNYIQKFKIKNNKLRKYNSLYSRQGYHRLLCALSYEK</sequence>
<dbReference type="RefSeq" id="WP_123807717.1">
    <property type="nucleotide sequence ID" value="NZ_RKRK01000002.1"/>
</dbReference>
<organism evidence="1 2">
    <name type="scientific">Abyssicoccus albus</name>
    <dbReference type="NCBI Taxonomy" id="1817405"/>
    <lineage>
        <taxon>Bacteria</taxon>
        <taxon>Bacillati</taxon>
        <taxon>Bacillota</taxon>
        <taxon>Bacilli</taxon>
        <taxon>Bacillales</taxon>
        <taxon>Abyssicoccaceae</taxon>
    </lineage>
</organism>
<dbReference type="AlphaFoldDB" id="A0A3N5BK92"/>
<dbReference type="EMBL" id="RKRK01000002">
    <property type="protein sequence ID" value="RPF58294.1"/>
    <property type="molecule type" value="Genomic_DNA"/>
</dbReference>
<dbReference type="Proteomes" id="UP000277108">
    <property type="component" value="Unassembled WGS sequence"/>
</dbReference>
<proteinExistence type="predicted"/>
<dbReference type="OrthoDB" id="10000719at2"/>
<evidence type="ECO:0000313" key="1">
    <source>
        <dbReference type="EMBL" id="RPF58294.1"/>
    </source>
</evidence>
<evidence type="ECO:0000313" key="2">
    <source>
        <dbReference type="Proteomes" id="UP000277108"/>
    </source>
</evidence>
<protein>
    <submittedName>
        <fullName evidence="1">Uncharacterized protein</fullName>
    </submittedName>
</protein>
<gene>
    <name evidence="1" type="ORF">EDD62_0938</name>
</gene>
<keyword evidence="2" id="KW-1185">Reference proteome</keyword>